<dbReference type="AlphaFoldDB" id="A0A4R6VF77"/>
<comment type="caution">
    <text evidence="1">The sequence shown here is derived from an EMBL/GenBank/DDBJ whole genome shotgun (WGS) entry which is preliminary data.</text>
</comment>
<gene>
    <name evidence="1" type="ORF">EV188_103475</name>
</gene>
<reference evidence="1 2" key="1">
    <citation type="submission" date="2019-03" db="EMBL/GenBank/DDBJ databases">
        <title>Genomic Encyclopedia of Type Strains, Phase IV (KMG-IV): sequencing the most valuable type-strain genomes for metagenomic binning, comparative biology and taxonomic classification.</title>
        <authorList>
            <person name="Goeker M."/>
        </authorList>
    </citation>
    <scope>NUCLEOTIDE SEQUENCE [LARGE SCALE GENOMIC DNA]</scope>
    <source>
        <strain evidence="1 2">DSM 45775</strain>
    </source>
</reference>
<keyword evidence="2" id="KW-1185">Reference proteome</keyword>
<dbReference type="RefSeq" id="WP_133826778.1">
    <property type="nucleotide sequence ID" value="NZ_BAABHR010000011.1"/>
</dbReference>
<dbReference type="Proteomes" id="UP000295705">
    <property type="component" value="Unassembled WGS sequence"/>
</dbReference>
<dbReference type="OrthoDB" id="4549891at2"/>
<accession>A0A4R6VF77</accession>
<name>A0A4R6VF77_9PSEU</name>
<evidence type="ECO:0000313" key="1">
    <source>
        <dbReference type="EMBL" id="TDQ60971.1"/>
    </source>
</evidence>
<evidence type="ECO:0000313" key="2">
    <source>
        <dbReference type="Proteomes" id="UP000295705"/>
    </source>
</evidence>
<proteinExistence type="predicted"/>
<protein>
    <submittedName>
        <fullName evidence="1">Uncharacterized protein</fullName>
    </submittedName>
</protein>
<dbReference type="EMBL" id="SNYO01000003">
    <property type="protein sequence ID" value="TDQ60971.1"/>
    <property type="molecule type" value="Genomic_DNA"/>
</dbReference>
<dbReference type="InterPro" id="IPR028082">
    <property type="entry name" value="Peripla_BP_I"/>
</dbReference>
<sequence>MAHDELDLLIALLDELRPEVLGIGHGRDTTATRRAHLAAQRWEARGGHLAALVSWPDTAASWLRQATKLTEDADTWLIADHPTGWAGIGPRLADDGRWSATRTVAFSSLAHPDLPRLAGAAATEGVHGAYGAEAPAYSRRNMASADGAGAWVFRHGLLIHRPAPPCGDSKARRQLV</sequence>
<dbReference type="SUPFAM" id="SSF53822">
    <property type="entry name" value="Periplasmic binding protein-like I"/>
    <property type="match status" value="1"/>
</dbReference>
<organism evidence="1 2">
    <name type="scientific">Actinomycetospora succinea</name>
    <dbReference type="NCBI Taxonomy" id="663603"/>
    <lineage>
        <taxon>Bacteria</taxon>
        <taxon>Bacillati</taxon>
        <taxon>Actinomycetota</taxon>
        <taxon>Actinomycetes</taxon>
        <taxon>Pseudonocardiales</taxon>
        <taxon>Pseudonocardiaceae</taxon>
        <taxon>Actinomycetospora</taxon>
    </lineage>
</organism>